<keyword evidence="9" id="KW-1185">Reference proteome</keyword>
<comment type="caution">
    <text evidence="8">The sequence shown here is derived from an EMBL/GenBank/DDBJ whole genome shotgun (WGS) entry which is preliminary data.</text>
</comment>
<keyword evidence="6" id="KW-0560">Oxidoreductase</keyword>
<accession>A0ABP9ULJ5</accession>
<dbReference type="InterPro" id="IPR005720">
    <property type="entry name" value="Dihydroorotate_DH_cat"/>
</dbReference>
<evidence type="ECO:0000313" key="9">
    <source>
        <dbReference type="Proteomes" id="UP001476282"/>
    </source>
</evidence>
<dbReference type="PIRSF" id="PIRSF000164">
    <property type="entry name" value="DHO_oxidase"/>
    <property type="match status" value="1"/>
</dbReference>
<organism evidence="8 9">
    <name type="scientific">Haloferula sargassicola</name>
    <dbReference type="NCBI Taxonomy" id="490096"/>
    <lineage>
        <taxon>Bacteria</taxon>
        <taxon>Pseudomonadati</taxon>
        <taxon>Verrucomicrobiota</taxon>
        <taxon>Verrucomicrobiia</taxon>
        <taxon>Verrucomicrobiales</taxon>
        <taxon>Verrucomicrobiaceae</taxon>
        <taxon>Haloferula</taxon>
    </lineage>
</organism>
<evidence type="ECO:0000259" key="7">
    <source>
        <dbReference type="Pfam" id="PF01180"/>
    </source>
</evidence>
<evidence type="ECO:0000256" key="3">
    <source>
        <dbReference type="ARBA" id="ARBA00022630"/>
    </source>
</evidence>
<reference evidence="8 9" key="1">
    <citation type="submission" date="2024-02" db="EMBL/GenBank/DDBJ databases">
        <title>Haloferula sargassicola NBRC 104335.</title>
        <authorList>
            <person name="Ichikawa N."/>
            <person name="Katano-Makiyama Y."/>
            <person name="Hidaka K."/>
        </authorList>
    </citation>
    <scope>NUCLEOTIDE SEQUENCE [LARGE SCALE GENOMIC DNA]</scope>
    <source>
        <strain evidence="8 9">NBRC 104335</strain>
    </source>
</reference>
<dbReference type="InterPro" id="IPR012135">
    <property type="entry name" value="Dihydroorotate_DH_1_2"/>
</dbReference>
<dbReference type="Proteomes" id="UP001476282">
    <property type="component" value="Unassembled WGS sequence"/>
</dbReference>
<dbReference type="EMBL" id="BAABRI010000001">
    <property type="protein sequence ID" value="GAA5480899.1"/>
    <property type="molecule type" value="Genomic_DNA"/>
</dbReference>
<dbReference type="PANTHER" id="PTHR48109:SF3">
    <property type="entry name" value="SLL0744 PROTEIN"/>
    <property type="match status" value="1"/>
</dbReference>
<sequence>MNLETTYLGLPLKHPIIPGAGPLTGDLGSARRLEDCGAPCLIMNSLFEEQIVLEQRAAFAAIDEAENSYAEALSYLPEPEEYRLGPDDYLSRITHLKAAVDIPVIASVNGISPDGWSEYPKLIAAAGADALEVNLYHISADKYESSAEVEERLIESVRTAREGIDIPIAVKLPPFFTSIPHFVARLEKIGVQAIVLFNRFYQPDIDLEELRTEPTLRLSDSSELNLRLRWLAILHGRTELEMSLSGGVHTPTDVIKGLMAGATTVQTVSGLLQYGPEHLRTLVDGMTEWLGDHDYDHLDQLRGCMSHKNAPDPEAIERGNYAMVLHSWTAD</sequence>
<feature type="domain" description="Dihydroorotate dehydrogenase catalytic" evidence="7">
    <location>
        <begin position="85"/>
        <end position="289"/>
    </location>
</feature>
<comment type="cofactor">
    <cofactor evidence="1">
        <name>FMN</name>
        <dbReference type="ChEBI" id="CHEBI:58210"/>
    </cofactor>
</comment>
<dbReference type="InterPro" id="IPR013785">
    <property type="entry name" value="Aldolase_TIM"/>
</dbReference>
<evidence type="ECO:0000256" key="5">
    <source>
        <dbReference type="ARBA" id="ARBA00022975"/>
    </source>
</evidence>
<dbReference type="InterPro" id="IPR050074">
    <property type="entry name" value="DHO_dehydrogenase"/>
</dbReference>
<protein>
    <submittedName>
        <fullName evidence="8">Dihydroorotate dehydrogenase</fullName>
    </submittedName>
</protein>
<comment type="pathway">
    <text evidence="2">Pyrimidine metabolism; UMP biosynthesis via de novo pathway.</text>
</comment>
<dbReference type="NCBIfam" id="NF005741">
    <property type="entry name" value="PRK07565.1"/>
    <property type="match status" value="1"/>
</dbReference>
<gene>
    <name evidence="8" type="primary">pyrD_1</name>
    <name evidence="8" type="ORF">Hsar01_00103</name>
</gene>
<evidence type="ECO:0000256" key="4">
    <source>
        <dbReference type="ARBA" id="ARBA00022643"/>
    </source>
</evidence>
<dbReference type="RefSeq" id="WP_353565058.1">
    <property type="nucleotide sequence ID" value="NZ_BAABRI010000001.1"/>
</dbReference>
<name>A0ABP9ULJ5_9BACT</name>
<keyword evidence="4" id="KW-0288">FMN</keyword>
<proteinExistence type="predicted"/>
<evidence type="ECO:0000256" key="1">
    <source>
        <dbReference type="ARBA" id="ARBA00001917"/>
    </source>
</evidence>
<evidence type="ECO:0000256" key="2">
    <source>
        <dbReference type="ARBA" id="ARBA00004725"/>
    </source>
</evidence>
<keyword evidence="3" id="KW-0285">Flavoprotein</keyword>
<evidence type="ECO:0000313" key="8">
    <source>
        <dbReference type="EMBL" id="GAA5480899.1"/>
    </source>
</evidence>
<dbReference type="Pfam" id="PF01180">
    <property type="entry name" value="DHO_dh"/>
    <property type="match status" value="1"/>
</dbReference>
<keyword evidence="5" id="KW-0665">Pyrimidine biosynthesis</keyword>
<dbReference type="SUPFAM" id="SSF51395">
    <property type="entry name" value="FMN-linked oxidoreductases"/>
    <property type="match status" value="1"/>
</dbReference>
<evidence type="ECO:0000256" key="6">
    <source>
        <dbReference type="ARBA" id="ARBA00023002"/>
    </source>
</evidence>
<dbReference type="Gene3D" id="3.20.20.70">
    <property type="entry name" value="Aldolase class I"/>
    <property type="match status" value="1"/>
</dbReference>
<dbReference type="PANTHER" id="PTHR48109">
    <property type="entry name" value="DIHYDROOROTATE DEHYDROGENASE (QUINONE), MITOCHONDRIAL-RELATED"/>
    <property type="match status" value="1"/>
</dbReference>